<name>A0ABR4P9V1_9HELO</name>
<dbReference type="SUPFAM" id="SSF47336">
    <property type="entry name" value="ACP-like"/>
    <property type="match status" value="2"/>
</dbReference>
<dbReference type="SUPFAM" id="SSF56801">
    <property type="entry name" value="Acetyl-CoA synthetase-like"/>
    <property type="match status" value="2"/>
</dbReference>
<dbReference type="SUPFAM" id="SSF52777">
    <property type="entry name" value="CoA-dependent acyltransferases"/>
    <property type="match status" value="4"/>
</dbReference>
<evidence type="ECO:0000313" key="5">
    <source>
        <dbReference type="EMBL" id="KAL3420092.1"/>
    </source>
</evidence>
<dbReference type="Gene3D" id="3.40.50.980">
    <property type="match status" value="2"/>
</dbReference>
<keyword evidence="2" id="KW-0597">Phosphoprotein</keyword>
<dbReference type="PANTHER" id="PTHR45527">
    <property type="entry name" value="NONRIBOSOMAL PEPTIDE SYNTHETASE"/>
    <property type="match status" value="1"/>
</dbReference>
<dbReference type="Pfam" id="PF00550">
    <property type="entry name" value="PP-binding"/>
    <property type="match status" value="2"/>
</dbReference>
<dbReference type="InterPro" id="IPR023213">
    <property type="entry name" value="CAT-like_dom_sf"/>
</dbReference>
<feature type="domain" description="Carrier" evidence="4">
    <location>
        <begin position="309"/>
        <end position="385"/>
    </location>
</feature>
<dbReference type="CDD" id="cd19545">
    <property type="entry name" value="FUM14_C_NRPS-like"/>
    <property type="match status" value="2"/>
</dbReference>
<dbReference type="PROSITE" id="PS00012">
    <property type="entry name" value="PHOSPHOPANTETHEINE"/>
    <property type="match status" value="1"/>
</dbReference>
<dbReference type="InterPro" id="IPR020845">
    <property type="entry name" value="AMP-binding_CS"/>
</dbReference>
<dbReference type="InterPro" id="IPR010071">
    <property type="entry name" value="AA_adenyl_dom"/>
</dbReference>
<evidence type="ECO:0000256" key="2">
    <source>
        <dbReference type="ARBA" id="ARBA00022553"/>
    </source>
</evidence>
<dbReference type="Gene3D" id="3.30.559.30">
    <property type="entry name" value="Nonribosomal peptide synthetase, condensation domain"/>
    <property type="match status" value="2"/>
</dbReference>
<dbReference type="InterPro" id="IPR006162">
    <property type="entry name" value="Ppantetheine_attach_site"/>
</dbReference>
<dbReference type="Gene3D" id="1.10.1200.10">
    <property type="entry name" value="ACP-like"/>
    <property type="match status" value="2"/>
</dbReference>
<dbReference type="Proteomes" id="UP001629113">
    <property type="component" value="Unassembled WGS sequence"/>
</dbReference>
<evidence type="ECO:0000313" key="6">
    <source>
        <dbReference type="Proteomes" id="UP001629113"/>
    </source>
</evidence>
<gene>
    <name evidence="5" type="ORF">PVAG01_08591</name>
</gene>
<dbReference type="InterPro" id="IPR036736">
    <property type="entry name" value="ACP-like_sf"/>
</dbReference>
<feature type="domain" description="Carrier" evidence="4">
    <location>
        <begin position="1364"/>
        <end position="1442"/>
    </location>
</feature>
<dbReference type="EMBL" id="JBFCZG010000007">
    <property type="protein sequence ID" value="KAL3420092.1"/>
    <property type="molecule type" value="Genomic_DNA"/>
</dbReference>
<dbReference type="Gene3D" id="2.30.38.10">
    <property type="entry name" value="Luciferase, Domain 3"/>
    <property type="match status" value="1"/>
</dbReference>
<comment type="caution">
    <text evidence="5">The sequence shown here is derived from an EMBL/GenBank/DDBJ whole genome shotgun (WGS) entry which is preliminary data.</text>
</comment>
<organism evidence="5 6">
    <name type="scientific">Phlyctema vagabunda</name>
    <dbReference type="NCBI Taxonomy" id="108571"/>
    <lineage>
        <taxon>Eukaryota</taxon>
        <taxon>Fungi</taxon>
        <taxon>Dikarya</taxon>
        <taxon>Ascomycota</taxon>
        <taxon>Pezizomycotina</taxon>
        <taxon>Leotiomycetes</taxon>
        <taxon>Helotiales</taxon>
        <taxon>Dermateaceae</taxon>
        <taxon>Phlyctema</taxon>
    </lineage>
</organism>
<dbReference type="PROSITE" id="PS50075">
    <property type="entry name" value="CARRIER"/>
    <property type="match status" value="2"/>
</dbReference>
<dbReference type="InterPro" id="IPR001242">
    <property type="entry name" value="Condensation_dom"/>
</dbReference>
<keyword evidence="3" id="KW-0436">Ligase</keyword>
<keyword evidence="6" id="KW-1185">Reference proteome</keyword>
<dbReference type="PANTHER" id="PTHR45527:SF1">
    <property type="entry name" value="FATTY ACID SYNTHASE"/>
    <property type="match status" value="1"/>
</dbReference>
<dbReference type="InterPro" id="IPR000873">
    <property type="entry name" value="AMP-dep_synth/lig_dom"/>
</dbReference>
<dbReference type="InterPro" id="IPR009081">
    <property type="entry name" value="PP-bd_ACP"/>
</dbReference>
<dbReference type="InterPro" id="IPR045851">
    <property type="entry name" value="AMP-bd_C_sf"/>
</dbReference>
<dbReference type="Gene3D" id="3.30.300.30">
    <property type="match status" value="2"/>
</dbReference>
<reference evidence="5 6" key="1">
    <citation type="submission" date="2024-06" db="EMBL/GenBank/DDBJ databases">
        <title>Complete genome of Phlyctema vagabunda strain 19-DSS-EL-015.</title>
        <authorList>
            <person name="Fiorenzani C."/>
        </authorList>
    </citation>
    <scope>NUCLEOTIDE SEQUENCE [LARGE SCALE GENOMIC DNA]</scope>
    <source>
        <strain evidence="5 6">19-DSS-EL-015</strain>
    </source>
</reference>
<accession>A0ABR4P9V1</accession>
<dbReference type="NCBIfam" id="TIGR01733">
    <property type="entry name" value="AA-adenyl-dom"/>
    <property type="match status" value="1"/>
</dbReference>
<evidence type="ECO:0000256" key="1">
    <source>
        <dbReference type="ARBA" id="ARBA00022450"/>
    </source>
</evidence>
<proteinExistence type="predicted"/>
<sequence>MNDPTSFMRKHMITLAHLTPSFLGPVLPHELPSLESLELGGEKVPQDMIERWRGAVKLVMGYGSTETNSALLQVIGADSQSSSSKLTGSSACWIVERGDCEKLAPIAAEGELLVESWALARGYLNNAEESSAVFIKTPKWLQRFRSGKITRVCRLGDNARYNQDGSIQILGRINDVIKIRGQKVDLGEIEHQILQLVPAAIRVAVAASMRPDQVHDTRLVAFLAFGVGSTTRPGSIDAEPGISLHLSQLEAHLTRRLPSFMVPSFYVPLEQLPVTGTGKLDRRKLEAMASEFAAQEFAKVLSSAAFMSSPLSAAEKWLARLWTDLLRIENGCIGLKSNFFALGGNSIYAMQLVSRARMFGLTLTVEIIFKRPTLEAMASTQVLCLEQDAADPTISPFQLLDRFGTPEYVAKMISTSCNVETNAIEDAYPPTSLQAGLMALSMRRPGDYLVSWALPLQPSINLKQFRDSWEKVLQLYPIFRTRLVQTQFGLLQVVLQDSPDWSLYLSRSAWEEECREGLSMQGGKLIKYAIENGLHGEYRFHCTMHHSLIDAWSMEHLIRTLESIYLKHNVAPAPGFNQFIHHISTYEQKDATSFWLGQLQGAPQVHFPNLPDPEYLPTPNETLYRTISLIKQRETSVTSANILRASWAILLDWYLDTKDVTFGVTLSGRSSKFWGIETMLGPTITTVPIRVKVCHEQTVAQFLEAIQQQAADMIPFEQTGLQNIGQLHPDLESATNFQNLLIVQTVGSPSFLGESLHVDMQGSWCTYALNTECTLSELGVQVKATYDPGVLSRQQMQHLLAQYEHIIHQLCGDGETIIGDLDRLCQLDKDQIWKWNESIPPTIDSCAHEVFRAKAASQPDCLAVFSHDGNLSYKDLDEASDRFANYLINAFNILPDEIVPLCVEKSKMVVVSMLAVWKAGAGFAPIDSAYPDKWSQSIFNNVGARVVISSRRLDYLSPEVHNVVLSEQFLGNLPQSPAPINSAVSSRNICYVIHTSGSTGRPKGIIHEHQSYLSSALTRLPSLFRGKSSRILQFASYSFDVSVDDICTTLLAGGTICIPSDHERKNDLVGYVNRAQITNAEVTPSLVRTLDPRSMPGLKVLSLSGESSTGVSKRDWLNSVILLDEYGPAEISIKSHSRRIQHDTQPGNIGHCVSGRAWIVNVSDHNKLQPIGSVGEMLLESPALARGYVNLDETTRRSFIENPSWLPKELYGSRRLYKTGDLAQYNFDGTIVILGRADNQVKIRGHRVEFGNIEEHIRKVLPRHATVVVDFITMNSSRSTGNLVAFIASISPTEFSSLAATIRLHLLKRLPVYMIPDALLHLDMMQTNISGKVHRPQLRKIGSAMEPGAFVFLSDLSKPLALSAPSTDMEVWMQNLWAEALGIPVSEIGANSHFIQTGGNSVLAMKLVSLAKKAKPGFGLTVADIFQYPILSDMAKSGSWVNATANGTSSSTIGRFALVRSPEPDSRAEFEKKIVSAIGETLPIEDAYPCSPLQAGIMALSTKDPGLYVVQVVCTLHSSIDISRFKMACELVYDRAPILRTRIVQLQSILLQVVVKSKISWGSGHTLTEYLDTCNDGLMTINGPLTRWGIIEAPSENLFIWSLHHAVYDGWSMGLILNAIKDVYTHDVDWHPQKDFNLFIQYLEQMNHKSCSEFWISQLGNFEDFESTSFPKLPYDSYKPRAMSTVTHRMQLQYTEPRNFTISTLVRAAWSLVVSRHIDSTDVIFGTVFTGRDILVPGAGDMVGPLFTTVPFRIKLEKSASVSSFLLEVQNQAMGMRDFQHFGLSNIHETIGRDMSSSLFQTILVVQTEGDIFPKELFAEGKFNRSLSVALKNSFICNIN</sequence>
<dbReference type="Pfam" id="PF00668">
    <property type="entry name" value="Condensation"/>
    <property type="match status" value="2"/>
</dbReference>
<dbReference type="Gene3D" id="3.30.559.10">
    <property type="entry name" value="Chloramphenicol acetyltransferase-like domain"/>
    <property type="match status" value="2"/>
</dbReference>
<evidence type="ECO:0000259" key="4">
    <source>
        <dbReference type="PROSITE" id="PS50075"/>
    </source>
</evidence>
<dbReference type="CDD" id="cd05918">
    <property type="entry name" value="A_NRPS_SidN3_like"/>
    <property type="match status" value="1"/>
</dbReference>
<dbReference type="Gene3D" id="3.40.50.12780">
    <property type="entry name" value="N-terminal domain of ligase-like"/>
    <property type="match status" value="1"/>
</dbReference>
<dbReference type="Pfam" id="PF00501">
    <property type="entry name" value="AMP-binding"/>
    <property type="match status" value="2"/>
</dbReference>
<dbReference type="InterPro" id="IPR042099">
    <property type="entry name" value="ANL_N_sf"/>
</dbReference>
<dbReference type="PROSITE" id="PS00455">
    <property type="entry name" value="AMP_BINDING"/>
    <property type="match status" value="1"/>
</dbReference>
<protein>
    <recommendedName>
        <fullName evidence="4">Carrier domain-containing protein</fullName>
    </recommendedName>
</protein>
<evidence type="ECO:0000256" key="3">
    <source>
        <dbReference type="ARBA" id="ARBA00022598"/>
    </source>
</evidence>
<keyword evidence="1" id="KW-0596">Phosphopantetheine</keyword>